<organism evidence="6 7">
    <name type="scientific">Streptomyces vinaceus</name>
    <dbReference type="NCBI Taxonomy" id="1960"/>
    <lineage>
        <taxon>Bacteria</taxon>
        <taxon>Bacillati</taxon>
        <taxon>Actinomycetota</taxon>
        <taxon>Actinomycetes</taxon>
        <taxon>Kitasatosporales</taxon>
        <taxon>Streptomycetaceae</taxon>
        <taxon>Streptomyces</taxon>
    </lineage>
</organism>
<name>A0A5J6J5R6_STRVI</name>
<dbReference type="PANTHER" id="PTHR33154:SF12">
    <property type="entry name" value="TRANSCRIPTIONAL REGULATORY PROTEIN"/>
    <property type="match status" value="1"/>
</dbReference>
<dbReference type="PANTHER" id="PTHR33154">
    <property type="entry name" value="TRANSCRIPTIONAL REGULATOR, ARSR FAMILY"/>
    <property type="match status" value="1"/>
</dbReference>
<gene>
    <name evidence="6" type="ORF">CP980_08125</name>
</gene>
<dbReference type="SMART" id="SM00418">
    <property type="entry name" value="HTH_ARSR"/>
    <property type="match status" value="1"/>
</dbReference>
<evidence type="ECO:0000259" key="5">
    <source>
        <dbReference type="SMART" id="SM00418"/>
    </source>
</evidence>
<dbReference type="InterPro" id="IPR051081">
    <property type="entry name" value="HTH_MetalResp_TranReg"/>
</dbReference>
<feature type="region of interest" description="Disordered" evidence="4">
    <location>
        <begin position="96"/>
        <end position="115"/>
    </location>
</feature>
<dbReference type="InterPro" id="IPR011991">
    <property type="entry name" value="ArsR-like_HTH"/>
</dbReference>
<proteinExistence type="predicted"/>
<dbReference type="SUPFAM" id="SSF46785">
    <property type="entry name" value="Winged helix' DNA-binding domain"/>
    <property type="match status" value="1"/>
</dbReference>
<protein>
    <submittedName>
        <fullName evidence="6">Transcriptional regulator</fullName>
    </submittedName>
</protein>
<reference evidence="6 7" key="1">
    <citation type="submission" date="2017-09" db="EMBL/GenBank/DDBJ databases">
        <authorList>
            <person name="Lee N."/>
            <person name="Cho B.-K."/>
        </authorList>
    </citation>
    <scope>NUCLEOTIDE SEQUENCE [LARGE SCALE GENOMIC DNA]</scope>
    <source>
        <strain evidence="6 7">ATCC 27476</strain>
    </source>
</reference>
<dbReference type="GO" id="GO:0003677">
    <property type="term" value="F:DNA binding"/>
    <property type="evidence" value="ECO:0007669"/>
    <property type="project" value="UniProtKB-KW"/>
</dbReference>
<sequence>MRSPLYHPDRSEISLDRVLHALSDPIRRDIARVMFLEGSRSCGQLVYPIAKSTLSHHLKVLRESGVMHTEVRGTTRIITLRRDDLDARFPGLLDATQITSPAPEAEPVRAGAASA</sequence>
<dbReference type="RefSeq" id="WP_132759150.1">
    <property type="nucleotide sequence ID" value="NZ_BNBW01000009.1"/>
</dbReference>
<evidence type="ECO:0000313" key="6">
    <source>
        <dbReference type="EMBL" id="QEV45031.1"/>
    </source>
</evidence>
<evidence type="ECO:0000256" key="2">
    <source>
        <dbReference type="ARBA" id="ARBA00023125"/>
    </source>
</evidence>
<accession>A0A5J6J5R6</accession>
<evidence type="ECO:0000256" key="4">
    <source>
        <dbReference type="SAM" id="MobiDB-lite"/>
    </source>
</evidence>
<keyword evidence="3" id="KW-0804">Transcription</keyword>
<dbReference type="InterPro" id="IPR036390">
    <property type="entry name" value="WH_DNA-bd_sf"/>
</dbReference>
<dbReference type="EMBL" id="CP023692">
    <property type="protein sequence ID" value="QEV45031.1"/>
    <property type="molecule type" value="Genomic_DNA"/>
</dbReference>
<dbReference type="PRINTS" id="PR00778">
    <property type="entry name" value="HTHARSR"/>
</dbReference>
<dbReference type="Pfam" id="PF12840">
    <property type="entry name" value="HTH_20"/>
    <property type="match status" value="1"/>
</dbReference>
<dbReference type="CDD" id="cd00090">
    <property type="entry name" value="HTH_ARSR"/>
    <property type="match status" value="1"/>
</dbReference>
<dbReference type="Proteomes" id="UP000325563">
    <property type="component" value="Chromosome"/>
</dbReference>
<dbReference type="AlphaFoldDB" id="A0A5J6J5R6"/>
<dbReference type="InterPro" id="IPR001845">
    <property type="entry name" value="HTH_ArsR_DNA-bd_dom"/>
</dbReference>
<evidence type="ECO:0000256" key="1">
    <source>
        <dbReference type="ARBA" id="ARBA00023015"/>
    </source>
</evidence>
<dbReference type="InterPro" id="IPR036388">
    <property type="entry name" value="WH-like_DNA-bd_sf"/>
</dbReference>
<dbReference type="GO" id="GO:0003700">
    <property type="term" value="F:DNA-binding transcription factor activity"/>
    <property type="evidence" value="ECO:0007669"/>
    <property type="project" value="InterPro"/>
</dbReference>
<keyword evidence="1" id="KW-0805">Transcription regulation</keyword>
<evidence type="ECO:0000313" key="7">
    <source>
        <dbReference type="Proteomes" id="UP000325563"/>
    </source>
</evidence>
<feature type="domain" description="HTH arsR-type" evidence="5">
    <location>
        <begin position="17"/>
        <end position="94"/>
    </location>
</feature>
<keyword evidence="2" id="KW-0238">DNA-binding</keyword>
<dbReference type="GeneID" id="95610531"/>
<dbReference type="Gene3D" id="1.10.10.10">
    <property type="entry name" value="Winged helix-like DNA-binding domain superfamily/Winged helix DNA-binding domain"/>
    <property type="match status" value="1"/>
</dbReference>
<evidence type="ECO:0000256" key="3">
    <source>
        <dbReference type="ARBA" id="ARBA00023163"/>
    </source>
</evidence>
<dbReference type="KEGG" id="svn:CP980_08125"/>
<keyword evidence="7" id="KW-1185">Reference proteome</keyword>